<comment type="caution">
    <text evidence="2">The sequence shown here is derived from an EMBL/GenBank/DDBJ whole genome shotgun (WGS) entry which is preliminary data.</text>
</comment>
<feature type="region of interest" description="Disordered" evidence="1">
    <location>
        <begin position="1"/>
        <end position="62"/>
    </location>
</feature>
<dbReference type="AlphaFoldDB" id="A0A9Q0BRQ1"/>
<feature type="compositionally biased region" description="Polar residues" evidence="1">
    <location>
        <begin position="29"/>
        <end position="42"/>
    </location>
</feature>
<name>A0A9Q0BRQ1_9MUSC</name>
<accession>A0A9Q0BRQ1</accession>
<dbReference type="Proteomes" id="UP001059596">
    <property type="component" value="Unassembled WGS sequence"/>
</dbReference>
<evidence type="ECO:0000313" key="2">
    <source>
        <dbReference type="EMBL" id="KAI8042142.1"/>
    </source>
</evidence>
<proteinExistence type="predicted"/>
<sequence length="195" mass="20735">MKLCGQHAASSGSGRRRGGGGPKGAESAATASQPANQPASRDNSIEDSAHTPRSSQSPWGKWGMGIGKDASLGQSQISPCSLLLPVAFFGKRFISVASINKQTDVGKKQNKIRPGRTSHKELTGNMCLAFVFLAGCQFVQIYRGCRRHALGNETEKKIHNQRSLLTIATGSGQASCQGCQKCAWSLLVLLQKGHN</sequence>
<dbReference type="EMBL" id="JAMKOV010000002">
    <property type="protein sequence ID" value="KAI8042142.1"/>
    <property type="molecule type" value="Genomic_DNA"/>
</dbReference>
<gene>
    <name evidence="2" type="ORF">M5D96_003444</name>
</gene>
<evidence type="ECO:0000313" key="3">
    <source>
        <dbReference type="Proteomes" id="UP001059596"/>
    </source>
</evidence>
<evidence type="ECO:0000256" key="1">
    <source>
        <dbReference type="SAM" id="MobiDB-lite"/>
    </source>
</evidence>
<reference evidence="2" key="1">
    <citation type="journal article" date="2023" name="Genome Biol. Evol.">
        <title>Long-read-based Genome Assembly of Drosophila gunungcola Reveals Fewer Chemosensory Genes in Flower-breeding Species.</title>
        <authorList>
            <person name="Negi A."/>
            <person name="Liao B.Y."/>
            <person name="Yeh S.D."/>
        </authorList>
    </citation>
    <scope>NUCLEOTIDE SEQUENCE</scope>
    <source>
        <strain evidence="2">Sukarami</strain>
    </source>
</reference>
<protein>
    <submittedName>
        <fullName evidence="2">Uncharacterized protein</fullName>
    </submittedName>
</protein>
<keyword evidence="3" id="KW-1185">Reference proteome</keyword>
<organism evidence="2 3">
    <name type="scientific">Drosophila gunungcola</name>
    <name type="common">fruit fly</name>
    <dbReference type="NCBI Taxonomy" id="103775"/>
    <lineage>
        <taxon>Eukaryota</taxon>
        <taxon>Metazoa</taxon>
        <taxon>Ecdysozoa</taxon>
        <taxon>Arthropoda</taxon>
        <taxon>Hexapoda</taxon>
        <taxon>Insecta</taxon>
        <taxon>Pterygota</taxon>
        <taxon>Neoptera</taxon>
        <taxon>Endopterygota</taxon>
        <taxon>Diptera</taxon>
        <taxon>Brachycera</taxon>
        <taxon>Muscomorpha</taxon>
        <taxon>Ephydroidea</taxon>
        <taxon>Drosophilidae</taxon>
        <taxon>Drosophila</taxon>
        <taxon>Sophophora</taxon>
    </lineage>
</organism>